<dbReference type="KEGG" id="sbk:SHEWBE_2091"/>
<sequence>MGQGNVLFCMEQNRPYSHISRRFNQTASACLKVNTSKLFSVK</sequence>
<dbReference type="AlphaFoldDB" id="A0A330M8E4"/>
<gene>
    <name evidence="1" type="ORF">SHEWBE_2091</name>
</gene>
<evidence type="ECO:0000313" key="1">
    <source>
        <dbReference type="EMBL" id="SQH76057.1"/>
    </source>
</evidence>
<organism evidence="1 2">
    <name type="scientific">Shewanella benthica</name>
    <dbReference type="NCBI Taxonomy" id="43661"/>
    <lineage>
        <taxon>Bacteria</taxon>
        <taxon>Pseudomonadati</taxon>
        <taxon>Pseudomonadota</taxon>
        <taxon>Gammaproteobacteria</taxon>
        <taxon>Alteromonadales</taxon>
        <taxon>Shewanellaceae</taxon>
        <taxon>Shewanella</taxon>
    </lineage>
</organism>
<dbReference type="EMBL" id="LS483452">
    <property type="protein sequence ID" value="SQH76057.1"/>
    <property type="molecule type" value="Genomic_DNA"/>
</dbReference>
<reference evidence="2" key="1">
    <citation type="submission" date="2018-06" db="EMBL/GenBank/DDBJ databases">
        <authorList>
            <person name="Cea G.-C."/>
            <person name="William W."/>
        </authorList>
    </citation>
    <scope>NUCLEOTIDE SEQUENCE [LARGE SCALE GENOMIC DNA]</scope>
    <source>
        <strain evidence="2">DB21MT-2</strain>
    </source>
</reference>
<dbReference type="Proteomes" id="UP000250123">
    <property type="component" value="Chromosome SHEWBE"/>
</dbReference>
<proteinExistence type="predicted"/>
<accession>A0A330M8E4</accession>
<protein>
    <submittedName>
        <fullName evidence="1">Uncharacterized protein</fullName>
    </submittedName>
</protein>
<evidence type="ECO:0000313" key="2">
    <source>
        <dbReference type="Proteomes" id="UP000250123"/>
    </source>
</evidence>
<name>A0A330M8E4_9GAMM</name>